<evidence type="ECO:0000313" key="1">
    <source>
        <dbReference type="EMBL" id="MDI5951093.1"/>
    </source>
</evidence>
<dbReference type="AlphaFoldDB" id="A0AAW6TSE4"/>
<organism evidence="1 2">
    <name type="scientific">Flavobacterium yafengii</name>
    <dbReference type="NCBI Taxonomy" id="3041253"/>
    <lineage>
        <taxon>Bacteria</taxon>
        <taxon>Pseudomonadati</taxon>
        <taxon>Bacteroidota</taxon>
        <taxon>Flavobacteriia</taxon>
        <taxon>Flavobacteriales</taxon>
        <taxon>Flavobacteriaceae</taxon>
        <taxon>Flavobacterium</taxon>
    </lineage>
</organism>
<gene>
    <name evidence="1" type="ORF">QLS97_15670</name>
</gene>
<reference evidence="1 2" key="1">
    <citation type="submission" date="2023-04" db="EMBL/GenBank/DDBJ databases">
        <title>Two novel species of Flavobacterium.</title>
        <authorList>
            <person name="Liu Q."/>
            <person name="Xin Y.-H."/>
        </authorList>
    </citation>
    <scope>NUCLEOTIDE SEQUENCE [LARGE SCALE GENOMIC DNA]</scope>
    <source>
        <strain evidence="1 2">LB2P87</strain>
    </source>
</reference>
<proteinExistence type="predicted"/>
<dbReference type="Proteomes" id="UP001228643">
    <property type="component" value="Unassembled WGS sequence"/>
</dbReference>
<protein>
    <submittedName>
        <fullName evidence="1">Uncharacterized protein</fullName>
    </submittedName>
</protein>
<sequence length="41" mass="4127">MARILANENAETFGSLDCGMSIFTVGVGTEGALTIASGSFS</sequence>
<dbReference type="RefSeq" id="WP_282717970.1">
    <property type="nucleotide sequence ID" value="NZ_JASCRT010000007.1"/>
</dbReference>
<dbReference type="EMBL" id="JASCRY010000005">
    <property type="protein sequence ID" value="MDI5951093.1"/>
    <property type="molecule type" value="Genomic_DNA"/>
</dbReference>
<name>A0AAW6TSE4_9FLAO</name>
<comment type="caution">
    <text evidence="1">The sequence shown here is derived from an EMBL/GenBank/DDBJ whole genome shotgun (WGS) entry which is preliminary data.</text>
</comment>
<evidence type="ECO:0000313" key="2">
    <source>
        <dbReference type="Proteomes" id="UP001228643"/>
    </source>
</evidence>
<keyword evidence="2" id="KW-1185">Reference proteome</keyword>
<accession>A0AAW6TSE4</accession>